<dbReference type="CDD" id="cd06257">
    <property type="entry name" value="DnaJ"/>
    <property type="match status" value="1"/>
</dbReference>
<dbReference type="GO" id="GO:0005634">
    <property type="term" value="C:nucleus"/>
    <property type="evidence" value="ECO:0007669"/>
    <property type="project" value="TreeGrafter"/>
</dbReference>
<accession>A0AAD3DWF8</accession>
<dbReference type="EMBL" id="BMAR01000023">
    <property type="protein sequence ID" value="GFR48309.1"/>
    <property type="molecule type" value="Genomic_DNA"/>
</dbReference>
<feature type="domain" description="J" evidence="1">
    <location>
        <begin position="18"/>
        <end position="83"/>
    </location>
</feature>
<evidence type="ECO:0000313" key="3">
    <source>
        <dbReference type="Proteomes" id="UP001054857"/>
    </source>
</evidence>
<reference evidence="2 3" key="1">
    <citation type="journal article" date="2021" name="Sci. Rep.">
        <title>Genome sequencing of the multicellular alga Astrephomene provides insights into convergent evolution of germ-soma differentiation.</title>
        <authorList>
            <person name="Yamashita S."/>
            <person name="Yamamoto K."/>
            <person name="Matsuzaki R."/>
            <person name="Suzuki S."/>
            <person name="Yamaguchi H."/>
            <person name="Hirooka S."/>
            <person name="Minakuchi Y."/>
            <person name="Miyagishima S."/>
            <person name="Kawachi M."/>
            <person name="Toyoda A."/>
            <person name="Nozaki H."/>
        </authorList>
    </citation>
    <scope>NUCLEOTIDE SEQUENCE [LARGE SCALE GENOMIC DNA]</scope>
    <source>
        <strain evidence="2 3">NIES-4017</strain>
    </source>
</reference>
<dbReference type="Gene3D" id="1.10.287.110">
    <property type="entry name" value="DnaJ domain"/>
    <property type="match status" value="1"/>
</dbReference>
<dbReference type="Pfam" id="PF00226">
    <property type="entry name" value="DnaJ"/>
    <property type="match status" value="1"/>
</dbReference>
<organism evidence="2 3">
    <name type="scientific">Astrephomene gubernaculifera</name>
    <dbReference type="NCBI Taxonomy" id="47775"/>
    <lineage>
        <taxon>Eukaryota</taxon>
        <taxon>Viridiplantae</taxon>
        <taxon>Chlorophyta</taxon>
        <taxon>core chlorophytes</taxon>
        <taxon>Chlorophyceae</taxon>
        <taxon>CS clade</taxon>
        <taxon>Chlamydomonadales</taxon>
        <taxon>Astrephomenaceae</taxon>
        <taxon>Astrephomene</taxon>
    </lineage>
</organism>
<comment type="caution">
    <text evidence="2">The sequence shown here is derived from an EMBL/GenBank/DDBJ whole genome shotgun (WGS) entry which is preliminary data.</text>
</comment>
<evidence type="ECO:0000259" key="1">
    <source>
        <dbReference type="PROSITE" id="PS50076"/>
    </source>
</evidence>
<dbReference type="PANTHER" id="PTHR45504:SF3">
    <property type="entry name" value="CHAPERONE DNAJ-DOMAIN SUPERFAMILY PROTEIN"/>
    <property type="match status" value="1"/>
</dbReference>
<sequence>MCVPLQTVSVSQCSGTPSLYEVLGVSLKATTEEIRLSYLKLARLWHPDRHGGSESAKRKFQQIQCAYEVLSNERRRAHYDLQWLAKLDVEDYLNRFKDLILTANGLCLSLGDLANCSEQGSGQLADCERGSTASVRRASIRAA</sequence>
<dbReference type="PANTHER" id="PTHR45504">
    <property type="entry name" value="CHAPERONE DNAJ-DOMAIN SUPERFAMILY PROTEIN"/>
    <property type="match status" value="1"/>
</dbReference>
<dbReference type="InterPro" id="IPR018253">
    <property type="entry name" value="DnaJ_domain_CS"/>
</dbReference>
<dbReference type="PRINTS" id="PR00625">
    <property type="entry name" value="JDOMAIN"/>
</dbReference>
<dbReference type="InterPro" id="IPR036869">
    <property type="entry name" value="J_dom_sf"/>
</dbReference>
<proteinExistence type="predicted"/>
<dbReference type="Proteomes" id="UP001054857">
    <property type="component" value="Unassembled WGS sequence"/>
</dbReference>
<dbReference type="PROSITE" id="PS00636">
    <property type="entry name" value="DNAJ_1"/>
    <property type="match status" value="1"/>
</dbReference>
<keyword evidence="3" id="KW-1185">Reference proteome</keyword>
<dbReference type="AlphaFoldDB" id="A0AAD3DWF8"/>
<dbReference type="GO" id="GO:0005737">
    <property type="term" value="C:cytoplasm"/>
    <property type="evidence" value="ECO:0007669"/>
    <property type="project" value="TreeGrafter"/>
</dbReference>
<dbReference type="SUPFAM" id="SSF46565">
    <property type="entry name" value="Chaperone J-domain"/>
    <property type="match status" value="1"/>
</dbReference>
<gene>
    <name evidence="2" type="ORF">Agub_g10190</name>
</gene>
<dbReference type="SMART" id="SM00271">
    <property type="entry name" value="DnaJ"/>
    <property type="match status" value="1"/>
</dbReference>
<name>A0AAD3DWF8_9CHLO</name>
<dbReference type="InterPro" id="IPR001623">
    <property type="entry name" value="DnaJ_domain"/>
</dbReference>
<protein>
    <recommendedName>
        <fullName evidence="1">J domain-containing protein</fullName>
    </recommendedName>
</protein>
<dbReference type="PROSITE" id="PS50076">
    <property type="entry name" value="DNAJ_2"/>
    <property type="match status" value="1"/>
</dbReference>
<evidence type="ECO:0000313" key="2">
    <source>
        <dbReference type="EMBL" id="GFR48309.1"/>
    </source>
</evidence>